<dbReference type="SUPFAM" id="SSF141130">
    <property type="entry name" value="Acetamidase/Formamidase-like"/>
    <property type="match status" value="1"/>
</dbReference>
<dbReference type="GO" id="GO:0016811">
    <property type="term" value="F:hydrolase activity, acting on carbon-nitrogen (but not peptide) bonds, in linear amides"/>
    <property type="evidence" value="ECO:0007669"/>
    <property type="project" value="InterPro"/>
</dbReference>
<dbReference type="Proteomes" id="UP000803844">
    <property type="component" value="Unassembled WGS sequence"/>
</dbReference>
<dbReference type="PANTHER" id="PTHR31891">
    <property type="entry name" value="FORMAMIDASE C869.04-RELATED"/>
    <property type="match status" value="1"/>
</dbReference>
<comment type="caution">
    <text evidence="1">The sequence shown here is derived from an EMBL/GenBank/DDBJ whole genome shotgun (WGS) entry which is preliminary data.</text>
</comment>
<keyword evidence="2" id="KW-1185">Reference proteome</keyword>
<dbReference type="AlphaFoldDB" id="A0A9P4Y6L6"/>
<reference evidence="1" key="1">
    <citation type="journal article" date="2020" name="Phytopathology">
        <title>Genome sequence of the chestnut blight fungus Cryphonectria parasitica EP155: A fundamental resource for an archetypical invasive plant pathogen.</title>
        <authorList>
            <person name="Crouch J.A."/>
            <person name="Dawe A."/>
            <person name="Aerts A."/>
            <person name="Barry K."/>
            <person name="Churchill A.C.L."/>
            <person name="Grimwood J."/>
            <person name="Hillman B."/>
            <person name="Milgroom M.G."/>
            <person name="Pangilinan J."/>
            <person name="Smith M."/>
            <person name="Salamov A."/>
            <person name="Schmutz J."/>
            <person name="Yadav J."/>
            <person name="Grigoriev I.V."/>
            <person name="Nuss D."/>
        </authorList>
    </citation>
    <scope>NUCLEOTIDE SEQUENCE</scope>
    <source>
        <strain evidence="1">EP155</strain>
    </source>
</reference>
<dbReference type="InterPro" id="IPR004304">
    <property type="entry name" value="FmdA_AmdA"/>
</dbReference>
<dbReference type="PANTHER" id="PTHR31891:SF1">
    <property type="entry name" value="FORMAMIDASE C869.04-RELATED"/>
    <property type="match status" value="1"/>
</dbReference>
<proteinExistence type="predicted"/>
<dbReference type="OrthoDB" id="3335528at2759"/>
<evidence type="ECO:0000313" key="1">
    <source>
        <dbReference type="EMBL" id="KAF3767441.1"/>
    </source>
</evidence>
<name>A0A9P4Y6L6_CRYP1</name>
<dbReference type="EMBL" id="MU032346">
    <property type="protein sequence ID" value="KAF3767441.1"/>
    <property type="molecule type" value="Genomic_DNA"/>
</dbReference>
<dbReference type="Pfam" id="PF03069">
    <property type="entry name" value="FmdA_AmdA"/>
    <property type="match status" value="2"/>
</dbReference>
<dbReference type="Gene3D" id="2.60.120.580">
    <property type="entry name" value="Acetamidase/Formamidase-like domains"/>
    <property type="match status" value="2"/>
</dbReference>
<organism evidence="1 2">
    <name type="scientific">Cryphonectria parasitica (strain ATCC 38755 / EP155)</name>
    <dbReference type="NCBI Taxonomy" id="660469"/>
    <lineage>
        <taxon>Eukaryota</taxon>
        <taxon>Fungi</taxon>
        <taxon>Dikarya</taxon>
        <taxon>Ascomycota</taxon>
        <taxon>Pezizomycotina</taxon>
        <taxon>Sordariomycetes</taxon>
        <taxon>Sordariomycetidae</taxon>
        <taxon>Diaporthales</taxon>
        <taxon>Cryphonectriaceae</taxon>
        <taxon>Cryphonectria-Endothia species complex</taxon>
        <taxon>Cryphonectria</taxon>
    </lineage>
</organism>
<gene>
    <name evidence="1" type="ORF">M406DRAFT_288505</name>
</gene>
<dbReference type="RefSeq" id="XP_040778402.1">
    <property type="nucleotide sequence ID" value="XM_040918798.1"/>
</dbReference>
<sequence length="340" mass="36247">MAHSFHISPSEGHFKWSNAISPALTVPSGSEITFDLHDGGNNQIRPDNETTALADFDLAQVDPAFGPVFIEGAEPGDILKVEINALDTADYGWTAIFSGFGLLADEFPEQHVRVWDLREASLRPSITSAAAGGANSGPRRAVFKPGISVPVRPFLGVIGIAPAGPDELSTIPPYALSGGNIDTRYLGVGTTVYLPIQVPGALFSCGDGHAAQGDGEVCGTAIETPMRARLRLSVVKKDGGEGWMELKCPHYITPPRSGEIAEDDLRGTYAALGIHSDPREAARMALRGLIDWLEKEKGLAREEGYMLASVAASLRMTEVVDMPNFAVSCSIPLSTFDDDE</sequence>
<accession>A0A9P4Y6L6</accession>
<evidence type="ECO:0000313" key="2">
    <source>
        <dbReference type="Proteomes" id="UP000803844"/>
    </source>
</evidence>
<protein>
    <submittedName>
        <fullName evidence="1">Acetamidase/Formamidase</fullName>
    </submittedName>
</protein>
<dbReference type="GeneID" id="63835927"/>
<dbReference type="Gene3D" id="3.10.28.20">
    <property type="entry name" value="Acetamidase/Formamidase-like domains"/>
    <property type="match status" value="1"/>
</dbReference>